<evidence type="ECO:0000313" key="1">
    <source>
        <dbReference type="EMBL" id="VEL39861.1"/>
    </source>
</evidence>
<proteinExistence type="predicted"/>
<evidence type="ECO:0000313" key="2">
    <source>
        <dbReference type="Proteomes" id="UP000784294"/>
    </source>
</evidence>
<dbReference type="EMBL" id="CAAALY010262808">
    <property type="protein sequence ID" value="VEL39861.1"/>
    <property type="molecule type" value="Genomic_DNA"/>
</dbReference>
<accession>A0A448XM02</accession>
<keyword evidence="2" id="KW-1185">Reference proteome</keyword>
<reference evidence="1" key="1">
    <citation type="submission" date="2018-11" db="EMBL/GenBank/DDBJ databases">
        <authorList>
            <consortium name="Pathogen Informatics"/>
        </authorList>
    </citation>
    <scope>NUCLEOTIDE SEQUENCE</scope>
</reference>
<gene>
    <name evidence="1" type="ORF">PXEA_LOCUS33301</name>
</gene>
<name>A0A448XM02_9PLAT</name>
<sequence length="100" mass="10830">MLMLLFLLRRHGIGSPRLPSKRTNLQLLSGMHFTVVSDGQLHISGIICDEYGPKSNANHGNSSPVLSTGEQSTSANNHTLDITDACAATFRAMIHRQATT</sequence>
<dbReference type="Proteomes" id="UP000784294">
    <property type="component" value="Unassembled WGS sequence"/>
</dbReference>
<organism evidence="1 2">
    <name type="scientific">Protopolystoma xenopodis</name>
    <dbReference type="NCBI Taxonomy" id="117903"/>
    <lineage>
        <taxon>Eukaryota</taxon>
        <taxon>Metazoa</taxon>
        <taxon>Spiralia</taxon>
        <taxon>Lophotrochozoa</taxon>
        <taxon>Platyhelminthes</taxon>
        <taxon>Monogenea</taxon>
        <taxon>Polyopisthocotylea</taxon>
        <taxon>Polystomatidea</taxon>
        <taxon>Polystomatidae</taxon>
        <taxon>Protopolystoma</taxon>
    </lineage>
</organism>
<comment type="caution">
    <text evidence="1">The sequence shown here is derived from an EMBL/GenBank/DDBJ whole genome shotgun (WGS) entry which is preliminary data.</text>
</comment>
<dbReference type="AlphaFoldDB" id="A0A448XM02"/>
<protein>
    <submittedName>
        <fullName evidence="1">Uncharacterized protein</fullName>
    </submittedName>
</protein>